<comment type="caution">
    <text evidence="1">The sequence shown here is derived from an EMBL/GenBank/DDBJ whole genome shotgun (WGS) entry which is preliminary data.</text>
</comment>
<protein>
    <submittedName>
        <fullName evidence="1">Uncharacterized protein</fullName>
    </submittedName>
</protein>
<gene>
    <name evidence="1" type="ORF">EV696_1212</name>
</gene>
<reference evidence="1 2" key="1">
    <citation type="submission" date="2019-03" db="EMBL/GenBank/DDBJ databases">
        <title>Genomic Encyclopedia of Type Strains, Phase IV (KMG-IV): sequencing the most valuable type-strain genomes for metagenomic binning, comparative biology and taxonomic classification.</title>
        <authorList>
            <person name="Goeker M."/>
        </authorList>
    </citation>
    <scope>NUCLEOTIDE SEQUENCE [LARGE SCALE GENOMIC DNA]</scope>
    <source>
        <strain evidence="1 2">DSM 103792</strain>
    </source>
</reference>
<sequence>MFALIVAGFDENKFDVVVVSALGWGLMIKPPKIAEEHVGKLILMTVVILMFALYRLGS</sequence>
<dbReference type="EMBL" id="SNYM01000021">
    <property type="protein sequence ID" value="TDQ45044.1"/>
    <property type="molecule type" value="Genomic_DNA"/>
</dbReference>
<dbReference type="Proteomes" id="UP000295375">
    <property type="component" value="Unassembled WGS sequence"/>
</dbReference>
<proteinExistence type="predicted"/>
<accession>A0A4R6UP75</accession>
<keyword evidence="2" id="KW-1185">Reference proteome</keyword>
<dbReference type="AlphaFoldDB" id="A0A4R6UP75"/>
<evidence type="ECO:0000313" key="1">
    <source>
        <dbReference type="EMBL" id="TDQ45044.1"/>
    </source>
</evidence>
<evidence type="ECO:0000313" key="2">
    <source>
        <dbReference type="Proteomes" id="UP000295375"/>
    </source>
</evidence>
<organism evidence="1 2">
    <name type="scientific">Permianibacter aggregans</name>
    <dbReference type="NCBI Taxonomy" id="1510150"/>
    <lineage>
        <taxon>Bacteria</taxon>
        <taxon>Pseudomonadati</taxon>
        <taxon>Pseudomonadota</taxon>
        <taxon>Gammaproteobacteria</taxon>
        <taxon>Pseudomonadales</taxon>
        <taxon>Pseudomonadaceae</taxon>
        <taxon>Permianibacter</taxon>
    </lineage>
</organism>
<name>A0A4R6UP75_9GAMM</name>